<dbReference type="MEROPS" id="U32.A02"/>
<dbReference type="InterPro" id="IPR051454">
    <property type="entry name" value="RNA/ubiquinone_mod_enzymes"/>
</dbReference>
<protein>
    <submittedName>
        <fullName evidence="1">Peptidase U32 family protein</fullName>
    </submittedName>
</protein>
<evidence type="ECO:0000313" key="1">
    <source>
        <dbReference type="EMBL" id="CCV64272.1"/>
    </source>
</evidence>
<dbReference type="PANTHER" id="PTHR30217">
    <property type="entry name" value="PEPTIDASE U32 FAMILY"/>
    <property type="match status" value="1"/>
</dbReference>
<dbReference type="InterPro" id="IPR001539">
    <property type="entry name" value="Peptidase_U32"/>
</dbReference>
<proteinExistence type="predicted"/>
<dbReference type="Pfam" id="PF01136">
    <property type="entry name" value="Peptidase_U32"/>
    <property type="match status" value="1"/>
</dbReference>
<organism evidence="1 2">
    <name type="scientific">Alteracholeplasma palmae (strain ATCC 49389 / J233)</name>
    <name type="common">Acholeplasma palmae</name>
    <dbReference type="NCBI Taxonomy" id="1318466"/>
    <lineage>
        <taxon>Bacteria</taxon>
        <taxon>Bacillati</taxon>
        <taxon>Mycoplasmatota</taxon>
        <taxon>Mollicutes</taxon>
        <taxon>Acholeplasmatales</taxon>
        <taxon>Acholeplasmataceae</taxon>
        <taxon>Acholeplasma</taxon>
    </lineage>
</organism>
<name>U4KKR9_ALTPJ</name>
<dbReference type="RefSeq" id="WP_026658604.1">
    <property type="nucleotide sequence ID" value="NC_022538.1"/>
</dbReference>
<dbReference type="HOGENOM" id="CLU_011540_1_0_14"/>
<dbReference type="KEGG" id="apal:BN85406950"/>
<dbReference type="OrthoDB" id="384357at2"/>
<accession>U4KKR9</accession>
<dbReference type="Proteomes" id="UP000032740">
    <property type="component" value="Chromosome"/>
</dbReference>
<dbReference type="PANTHER" id="PTHR30217:SF7">
    <property type="entry name" value="TRNA HYDROXYLATION PROTEIN P2"/>
    <property type="match status" value="1"/>
</dbReference>
<dbReference type="EMBL" id="FO681347">
    <property type="protein sequence ID" value="CCV64272.1"/>
    <property type="molecule type" value="Genomic_DNA"/>
</dbReference>
<keyword evidence="2" id="KW-1185">Reference proteome</keyword>
<dbReference type="AlphaFoldDB" id="U4KKR9"/>
<dbReference type="STRING" id="1318466.BN85406950"/>
<sequence>MKILTTIYSKEALIENKDYLDGIITGNEVYATRLTHSFELDEILEIIDIANRLHKECFITLNQMYTNEHLEEVSQFIDKLPIDKITGYIIADIGVYMILKDKNLHNKAIYNPETLLTNYFDFNYLAETGIFGGFVAKEITLEDIKIINKNKKTHTFMVGHGHLNMFYSKRKLLKNYADYLNSKEDFKDKQDLLIIEEKRKDDPYPVLEDYAGTHVFRSKVFSSLEELSEIKKAIDYLVIDTIFKDDAYLKLILPMYYDNQINKETIDQLQSKYNESWDKGFLFNKTFYKR</sequence>
<reference evidence="1 2" key="1">
    <citation type="journal article" date="2013" name="J. Mol. Microbiol. Biotechnol.">
        <title>Analysis of the Complete Genomes of Acholeplasma brassicae , A. palmae and A. laidlawii and Their Comparison to the Obligate Parasites from ' Candidatus Phytoplasma'.</title>
        <authorList>
            <person name="Kube M."/>
            <person name="Siewert C."/>
            <person name="Migdoll A.M."/>
            <person name="Duduk B."/>
            <person name="Holz S."/>
            <person name="Rabus R."/>
            <person name="Seemuller E."/>
            <person name="Mitrovic J."/>
            <person name="Muller I."/>
            <person name="Buttner C."/>
            <person name="Reinhardt R."/>
        </authorList>
    </citation>
    <scope>NUCLEOTIDE SEQUENCE [LARGE SCALE GENOMIC DNA]</scope>
    <source>
        <strain evidence="1 2">J233</strain>
    </source>
</reference>
<gene>
    <name evidence="1" type="ORF">BN85406950</name>
</gene>
<evidence type="ECO:0000313" key="2">
    <source>
        <dbReference type="Proteomes" id="UP000032740"/>
    </source>
</evidence>